<sequence>MTVSPETTTPPTKRSHSVTLVLMAGAGATALGLAQIDRSQREEDVLVYPNPDACSAAGIRTEADCRRDYALARAAYPEGAPRYATEAQCEAHHGRFHCLPGRLVAPNATGKFVPMMAAFLVGRRPEQDLPPQPVYDHRPGEASGGTAHGGGGYCTGWGGRVVTGSGGTASSGRVASAAVRQAGFGGFGATGRGFSSAHAGGTSRGGGG</sequence>
<reference evidence="2" key="1">
    <citation type="submission" date="2016-10" db="EMBL/GenBank/DDBJ databases">
        <authorList>
            <person name="Varghese N."/>
            <person name="Submissions S."/>
        </authorList>
    </citation>
    <scope>NUCLEOTIDE SEQUENCE [LARGE SCALE GENOMIC DNA]</scope>
    <source>
        <strain evidence="2">Gh-105</strain>
    </source>
</reference>
<dbReference type="STRING" id="582675.SAMN05192565_10171"/>
<dbReference type="EMBL" id="FOPM01000001">
    <property type="protein sequence ID" value="SFG26401.1"/>
    <property type="molecule type" value="Genomic_DNA"/>
</dbReference>
<keyword evidence="2" id="KW-1185">Reference proteome</keyword>
<evidence type="ECO:0000313" key="2">
    <source>
        <dbReference type="Proteomes" id="UP000199229"/>
    </source>
</evidence>
<name>A0A1I2QLB5_9HYPH</name>
<dbReference type="AlphaFoldDB" id="A0A1I2QLB5"/>
<dbReference type="RefSeq" id="WP_091967639.1">
    <property type="nucleotide sequence ID" value="NZ_FOPM01000001.1"/>
</dbReference>
<dbReference type="OrthoDB" id="8005934at2"/>
<protein>
    <submittedName>
        <fullName evidence="1">Uncharacterized conserved protein YgiB, involved in bioifilm formation, UPF0441/DUF1190 family</fullName>
    </submittedName>
</protein>
<dbReference type="Proteomes" id="UP000199229">
    <property type="component" value="Unassembled WGS sequence"/>
</dbReference>
<dbReference type="InterPro" id="IPR009576">
    <property type="entry name" value="Biofilm_formation_YgiB"/>
</dbReference>
<proteinExistence type="predicted"/>
<gene>
    <name evidence="1" type="ORF">SAMN05192565_10171</name>
</gene>
<organism evidence="1 2">
    <name type="scientific">Methylobacterium gossipiicola</name>
    <dbReference type="NCBI Taxonomy" id="582675"/>
    <lineage>
        <taxon>Bacteria</taxon>
        <taxon>Pseudomonadati</taxon>
        <taxon>Pseudomonadota</taxon>
        <taxon>Alphaproteobacteria</taxon>
        <taxon>Hyphomicrobiales</taxon>
        <taxon>Methylobacteriaceae</taxon>
        <taxon>Methylobacterium</taxon>
    </lineage>
</organism>
<dbReference type="Pfam" id="PF06693">
    <property type="entry name" value="DUF1190"/>
    <property type="match status" value="1"/>
</dbReference>
<evidence type="ECO:0000313" key="1">
    <source>
        <dbReference type="EMBL" id="SFG26401.1"/>
    </source>
</evidence>
<accession>A0A1I2QLB5</accession>